<dbReference type="InterPro" id="IPR027417">
    <property type="entry name" value="P-loop_NTPase"/>
</dbReference>
<dbReference type="Gene3D" id="3.30.365.10">
    <property type="entry name" value="Aldehyde oxidase/xanthine dehydrogenase, molybdopterin binding domain"/>
    <property type="match status" value="3"/>
</dbReference>
<feature type="non-terminal residue" evidence="2">
    <location>
        <position position="1"/>
    </location>
</feature>
<dbReference type="InterPro" id="IPR000674">
    <property type="entry name" value="Ald_Oxase/Xan_DH_a/b"/>
</dbReference>
<evidence type="ECO:0000313" key="2">
    <source>
        <dbReference type="EMBL" id="TKA94549.1"/>
    </source>
</evidence>
<reference evidence="2 3" key="1">
    <citation type="submission" date="2019-04" db="EMBL/GenBank/DDBJ databases">
        <title>Crypto-aerobic microbial life in anoxic (sulfidic) marine sediments.</title>
        <authorList>
            <person name="Bhattacharya S."/>
            <person name="Roy C."/>
            <person name="Mondal N."/>
            <person name="Sarkar J."/>
            <person name="Mandal S."/>
            <person name="Rameez M.J."/>
            <person name="Ghosh W."/>
        </authorList>
    </citation>
    <scope>NUCLEOTIDE SEQUENCE [LARGE SCALE GENOMIC DNA]</scope>
    <source>
        <strain evidence="2 3">SBBC</strain>
    </source>
</reference>
<dbReference type="InterPro" id="IPR052516">
    <property type="entry name" value="N-heterocyclic_Hydroxylase"/>
</dbReference>
<dbReference type="Pfam" id="PF20256">
    <property type="entry name" value="MoCoBD_2"/>
    <property type="match status" value="1"/>
</dbReference>
<dbReference type="Gene3D" id="3.90.1170.50">
    <property type="entry name" value="Aldehyde oxidase/xanthine dehydrogenase, a/b hammerhead"/>
    <property type="match status" value="1"/>
</dbReference>
<sequence length="599" mass="65133">AKPLQIAVIGRPNAGKSTLINKILGFDRLLTGPEAGITRDAIRRPVPHRRARVFGSEVPRVDIPGKVVGAPAYVQDLRPEGMLHARVIRPTSPRATLRELDTASVEAMPGFVATVRDGNFLAVVAETEWQAVTCMRELSARAVWDEQESLPDPDRLYDSLREMQGEVGTVAEEGAPETAGERSVSLTVTRPYTIHGSIGPSCAVAVMEEQGLTVWSHTQGVYPDRSAIAEMLGMPEDQVRVVHVEGSGCYGHNGADDAAADAAMIARALPGRPIRLHWMREQEHGWEPYGPAMVIDAAARLDAEGRISDWTFDLWSNSHTSRPGGAKNLLAGQLKSDPFAFQPPALQISSSGNGDRNAVPYYTIPNKRILWHHVPEMPLRVSALRGLGAYANVFALESLMDELAILAGTDPVEFRLQHLDDSRAADVVRRVVDEGGWSSDPLPPNHGRGFAFARYKNYAGYLAMSVTLEVDPSTGRIRVHDVVAAIDSGEAVHVDGIRNQTEGGILQSLSWTLYEGMVFDRMRPTSIDWSSYPVLRFASVPDNVTVHVMDRPGEPFLGTGEAAQGPTAAAIGNALRNATGRRMTDLPLSHEKVRAVLNS</sequence>
<name>A0A4U0YUX3_9RHOB</name>
<dbReference type="Pfam" id="PF01926">
    <property type="entry name" value="MMR_HSR1"/>
    <property type="match status" value="1"/>
</dbReference>
<dbReference type="GO" id="GO:0005525">
    <property type="term" value="F:GTP binding"/>
    <property type="evidence" value="ECO:0007669"/>
    <property type="project" value="InterPro"/>
</dbReference>
<dbReference type="InterPro" id="IPR046867">
    <property type="entry name" value="AldOxase/xan_DH_MoCoBD2"/>
</dbReference>
<dbReference type="Gene3D" id="3.40.50.300">
    <property type="entry name" value="P-loop containing nucleotide triphosphate hydrolases"/>
    <property type="match status" value="1"/>
</dbReference>
<dbReference type="Proteomes" id="UP000306340">
    <property type="component" value="Unassembled WGS sequence"/>
</dbReference>
<dbReference type="InterPro" id="IPR036856">
    <property type="entry name" value="Ald_Oxase/Xan_DH_a/b_sf"/>
</dbReference>
<evidence type="ECO:0000259" key="1">
    <source>
        <dbReference type="SMART" id="SM01008"/>
    </source>
</evidence>
<accession>A0A4U0YUX3</accession>
<dbReference type="InterPro" id="IPR037165">
    <property type="entry name" value="AldOxase/xan_DH_Mopterin-bd_sf"/>
</dbReference>
<dbReference type="EMBL" id="SWAU01000329">
    <property type="protein sequence ID" value="TKA94549.1"/>
    <property type="molecule type" value="Genomic_DNA"/>
</dbReference>
<proteinExistence type="predicted"/>
<dbReference type="InterPro" id="IPR006073">
    <property type="entry name" value="GTP-bd"/>
</dbReference>
<dbReference type="PRINTS" id="PR00326">
    <property type="entry name" value="GTP1OBG"/>
</dbReference>
<dbReference type="AlphaFoldDB" id="A0A4U0YUX3"/>
<dbReference type="GO" id="GO:0016491">
    <property type="term" value="F:oxidoreductase activity"/>
    <property type="evidence" value="ECO:0007669"/>
    <property type="project" value="InterPro"/>
</dbReference>
<dbReference type="PANTHER" id="PTHR47495">
    <property type="entry name" value="ALDEHYDE DEHYDROGENASE"/>
    <property type="match status" value="1"/>
</dbReference>
<feature type="domain" description="Aldehyde oxidase/xanthine dehydrogenase a/b hammerhead" evidence="1">
    <location>
        <begin position="68"/>
        <end position="148"/>
    </location>
</feature>
<dbReference type="Pfam" id="PF02738">
    <property type="entry name" value="MoCoBD_1"/>
    <property type="match status" value="2"/>
</dbReference>
<dbReference type="SUPFAM" id="SSF52540">
    <property type="entry name" value="P-loop containing nucleoside triphosphate hydrolases"/>
    <property type="match status" value="1"/>
</dbReference>
<gene>
    <name evidence="2" type="ORF">FAZ78_21720</name>
</gene>
<dbReference type="SUPFAM" id="SSF54665">
    <property type="entry name" value="CO dehydrogenase molybdoprotein N-domain-like"/>
    <property type="match status" value="1"/>
</dbReference>
<dbReference type="PANTHER" id="PTHR47495:SF1">
    <property type="entry name" value="BLL3820 PROTEIN"/>
    <property type="match status" value="1"/>
</dbReference>
<protein>
    <submittedName>
        <fullName evidence="2">Xanthine dehydrogenase family protein molybdopterin-binding subunit</fullName>
    </submittedName>
</protein>
<comment type="caution">
    <text evidence="2">The sequence shown here is derived from an EMBL/GenBank/DDBJ whole genome shotgun (WGS) entry which is preliminary data.</text>
</comment>
<organism evidence="2 3">
    <name type="scientific">Cereibacter changlensis</name>
    <dbReference type="NCBI Taxonomy" id="402884"/>
    <lineage>
        <taxon>Bacteria</taxon>
        <taxon>Pseudomonadati</taxon>
        <taxon>Pseudomonadota</taxon>
        <taxon>Alphaproteobacteria</taxon>
        <taxon>Rhodobacterales</taxon>
        <taxon>Paracoccaceae</taxon>
        <taxon>Cereibacter</taxon>
    </lineage>
</organism>
<evidence type="ECO:0000313" key="3">
    <source>
        <dbReference type="Proteomes" id="UP000306340"/>
    </source>
</evidence>
<dbReference type="InterPro" id="IPR008274">
    <property type="entry name" value="AldOxase/xan_DH_MoCoBD1"/>
</dbReference>
<dbReference type="RefSeq" id="WP_136794335.1">
    <property type="nucleotide sequence ID" value="NZ_SWAU01000329.1"/>
</dbReference>
<dbReference type="SMART" id="SM01008">
    <property type="entry name" value="Ald_Xan_dh_C"/>
    <property type="match status" value="1"/>
</dbReference>
<dbReference type="SUPFAM" id="SSF56003">
    <property type="entry name" value="Molybdenum cofactor-binding domain"/>
    <property type="match status" value="1"/>
</dbReference>